<dbReference type="Proteomes" id="UP000002931">
    <property type="component" value="Unassembled WGS sequence"/>
</dbReference>
<keyword evidence="1" id="KW-0732">Signal</keyword>
<evidence type="ECO:0000313" key="3">
    <source>
        <dbReference type="Proteomes" id="UP000002931"/>
    </source>
</evidence>
<feature type="chain" id="PRO_5002662222" description="SGNH hydrolase-type esterase domain-containing protein" evidence="1">
    <location>
        <begin position="24"/>
        <end position="692"/>
    </location>
</feature>
<accession>A3VFR1</accession>
<comment type="caution">
    <text evidence="2">The sequence shown here is derived from an EMBL/GenBank/DDBJ whole genome shotgun (WGS) entry which is preliminary data.</text>
</comment>
<dbReference type="HOGENOM" id="CLU_397830_0_0_5"/>
<dbReference type="RefSeq" id="WP_008331791.1">
    <property type="nucleotide sequence ID" value="NZ_CH902578.1"/>
</dbReference>
<sequence length="692" mass="77243">MAFGMRLVFSGIVAALVASGATAAPDYRIDWEITNRFGPFEALNLPSAVFQEYRLREEDGGFDGWHARLDRRPGGMKSPYADAIRSGAPLHWDPIRQLHSPRVTRFVKHEKDPQTTVSARFRLTVEGEDPLAEGAMCMWEGGAPQPCDAPFDTRVPLRGSFVSVEVGGETVLAWIKPEHMVIVGVGDSYSSGEGNPDLPAEWKPLRFPNSNDIGWLAERRSQFLEPGPDRRWIDNTCHRSFFSYQGLTALRLASEDPHRFVSFLHYSCSGAEIFDGLIFPQRRVIEEGSDGPVWLRYAQVNAVVQDLCAGGLSQNPRHRAHPDYFPVTDEELGGLSIRDFERTYRGTELAPGGRSEPWMRPAREAGGISRSYPHDGLMDCDELRVPDHVFLSIGGNDVAFGEMVRYYILPVDYEDSWLKSIAAPAVCPPPVYQADKRLHPAAYARCARLRGANGYDAMDLLTGTERNGQLVGGIDQRFSLAVSILKHRLGVPAEAISMAQYPDPLRTVPPVTPPCARLRYTDQVVYGAQSDTYDDLSAWNGIDEATRVISWTKQWEYVVTEEEAWKALDFFDTFRVRLADTAQELGISFVCETRDAFVGHGWWTGEHLALPHLVPQGRPGHWNIEDLDPYGYRVAGRAIRTANDSVLIQPSLVRVATRNTSVSGTFHPNFFGHRLVAEGFYQSLFGGEAPED</sequence>
<dbReference type="InterPro" id="IPR036514">
    <property type="entry name" value="SGNH_hydro_sf"/>
</dbReference>
<keyword evidence="3" id="KW-1185">Reference proteome</keyword>
<evidence type="ECO:0008006" key="4">
    <source>
        <dbReference type="Google" id="ProtNLM"/>
    </source>
</evidence>
<feature type="signal peptide" evidence="1">
    <location>
        <begin position="1"/>
        <end position="23"/>
    </location>
</feature>
<gene>
    <name evidence="2" type="ORF">RB2654_11778</name>
</gene>
<protein>
    <recommendedName>
        <fullName evidence="4">SGNH hydrolase-type esterase domain-containing protein</fullName>
    </recommendedName>
</protein>
<dbReference type="eggNOG" id="ENOG5030QXU">
    <property type="taxonomic scope" value="Bacteria"/>
</dbReference>
<name>A3VFR1_9RHOB</name>
<organism evidence="2 3">
    <name type="scientific">Maritimibacter alkaliphilus HTCC2654</name>
    <dbReference type="NCBI Taxonomy" id="314271"/>
    <lineage>
        <taxon>Bacteria</taxon>
        <taxon>Pseudomonadati</taxon>
        <taxon>Pseudomonadota</taxon>
        <taxon>Alphaproteobacteria</taxon>
        <taxon>Rhodobacterales</taxon>
        <taxon>Roseobacteraceae</taxon>
        <taxon>Maritimibacter</taxon>
    </lineage>
</organism>
<dbReference type="AlphaFoldDB" id="A3VFR1"/>
<evidence type="ECO:0000313" key="2">
    <source>
        <dbReference type="EMBL" id="EAQ13176.1"/>
    </source>
</evidence>
<dbReference type="SUPFAM" id="SSF52266">
    <property type="entry name" value="SGNH hydrolase"/>
    <property type="match status" value="1"/>
</dbReference>
<dbReference type="GO" id="GO:0016788">
    <property type="term" value="F:hydrolase activity, acting on ester bonds"/>
    <property type="evidence" value="ECO:0007669"/>
    <property type="project" value="UniProtKB-ARBA"/>
</dbReference>
<dbReference type="STRING" id="314271.RB2654_11778"/>
<reference evidence="2 3" key="1">
    <citation type="journal article" date="2010" name="J. Bacteriol.">
        <title>Genome sequences of Pelagibaca bermudensis HTCC2601T and Maritimibacter alkaliphilus HTCC2654T, the type strains of two marine Roseobacter genera.</title>
        <authorList>
            <person name="Thrash J.C."/>
            <person name="Cho J.C."/>
            <person name="Ferriera S."/>
            <person name="Johnson J."/>
            <person name="Vergin K.L."/>
            <person name="Giovannoni S.J."/>
        </authorList>
    </citation>
    <scope>NUCLEOTIDE SEQUENCE [LARGE SCALE GENOMIC DNA]</scope>
    <source>
        <strain evidence="2 3">HTCC2654</strain>
    </source>
</reference>
<evidence type="ECO:0000256" key="1">
    <source>
        <dbReference type="SAM" id="SignalP"/>
    </source>
</evidence>
<dbReference type="Gene3D" id="3.40.50.1110">
    <property type="entry name" value="SGNH hydrolase"/>
    <property type="match status" value="1"/>
</dbReference>
<dbReference type="EMBL" id="AAMT01000006">
    <property type="protein sequence ID" value="EAQ13176.1"/>
    <property type="molecule type" value="Genomic_DNA"/>
</dbReference>
<proteinExistence type="predicted"/>